<dbReference type="RefSeq" id="WP_216840136.1">
    <property type="nucleotide sequence ID" value="NZ_JAFNJS010000013.1"/>
</dbReference>
<proteinExistence type="predicted"/>
<accession>A0ABV7C1M2</accession>
<name>A0ABV7C1M2_9PROT</name>
<evidence type="ECO:0000313" key="2">
    <source>
        <dbReference type="Proteomes" id="UP001595420"/>
    </source>
</evidence>
<evidence type="ECO:0000313" key="1">
    <source>
        <dbReference type="EMBL" id="MFC3003695.1"/>
    </source>
</evidence>
<evidence type="ECO:0008006" key="3">
    <source>
        <dbReference type="Google" id="ProtNLM"/>
    </source>
</evidence>
<keyword evidence="2" id="KW-1185">Reference proteome</keyword>
<dbReference type="EMBL" id="JBHRSB010000013">
    <property type="protein sequence ID" value="MFC3003695.1"/>
    <property type="molecule type" value="Genomic_DNA"/>
</dbReference>
<reference evidence="2" key="1">
    <citation type="journal article" date="2019" name="Int. J. Syst. Evol. Microbiol.">
        <title>The Global Catalogue of Microorganisms (GCM) 10K type strain sequencing project: providing services to taxonomists for standard genome sequencing and annotation.</title>
        <authorList>
            <consortium name="The Broad Institute Genomics Platform"/>
            <consortium name="The Broad Institute Genome Sequencing Center for Infectious Disease"/>
            <person name="Wu L."/>
            <person name="Ma J."/>
        </authorList>
    </citation>
    <scope>NUCLEOTIDE SEQUENCE [LARGE SCALE GENOMIC DNA]</scope>
    <source>
        <strain evidence="2">CGMCC 1.16855</strain>
    </source>
</reference>
<comment type="caution">
    <text evidence="1">The sequence shown here is derived from an EMBL/GenBank/DDBJ whole genome shotgun (WGS) entry which is preliminary data.</text>
</comment>
<organism evidence="1 2">
    <name type="scientific">Falsiroseomonas tokyonensis</name>
    <dbReference type="NCBI Taxonomy" id="430521"/>
    <lineage>
        <taxon>Bacteria</taxon>
        <taxon>Pseudomonadati</taxon>
        <taxon>Pseudomonadota</taxon>
        <taxon>Alphaproteobacteria</taxon>
        <taxon>Acetobacterales</taxon>
        <taxon>Roseomonadaceae</taxon>
        <taxon>Falsiroseomonas</taxon>
    </lineage>
</organism>
<protein>
    <recommendedName>
        <fullName evidence="3">DNA-binding protein</fullName>
    </recommendedName>
</protein>
<gene>
    <name evidence="1" type="ORF">ACFOD3_27630</name>
</gene>
<sequence length="68" mass="7346">MREMTTTPEPLLVPALHAFAMIGVRPTKGWEIVKDGRLAARKLGSRTMIETASIRAFVAALPAAREAA</sequence>
<dbReference type="Proteomes" id="UP001595420">
    <property type="component" value="Unassembled WGS sequence"/>
</dbReference>